<dbReference type="InterPro" id="IPR013538">
    <property type="entry name" value="ASHA1/2-like_C"/>
</dbReference>
<organism evidence="3 4">
    <name type="scientific">Zeaxanthinibacter enoshimensis</name>
    <dbReference type="NCBI Taxonomy" id="392009"/>
    <lineage>
        <taxon>Bacteria</taxon>
        <taxon>Pseudomonadati</taxon>
        <taxon>Bacteroidota</taxon>
        <taxon>Flavobacteriia</taxon>
        <taxon>Flavobacteriales</taxon>
        <taxon>Flavobacteriaceae</taxon>
        <taxon>Zeaxanthinibacter</taxon>
    </lineage>
</organism>
<protein>
    <submittedName>
        <fullName evidence="3">Uncharacterized protein YndB with AHSA1/START domain</fullName>
    </submittedName>
</protein>
<proteinExistence type="inferred from homology"/>
<reference evidence="3 4" key="1">
    <citation type="submission" date="2019-03" db="EMBL/GenBank/DDBJ databases">
        <title>Genomic Encyclopedia of Archaeal and Bacterial Type Strains, Phase II (KMG-II): from individual species to whole genera.</title>
        <authorList>
            <person name="Goeker M."/>
        </authorList>
    </citation>
    <scope>NUCLEOTIDE SEQUENCE [LARGE SCALE GENOMIC DNA]</scope>
    <source>
        <strain evidence="3 4">DSM 18435</strain>
    </source>
</reference>
<comment type="caution">
    <text evidence="3">The sequence shown here is derived from an EMBL/GenBank/DDBJ whole genome shotgun (WGS) entry which is preliminary data.</text>
</comment>
<dbReference type="Proteomes" id="UP000295468">
    <property type="component" value="Unassembled WGS sequence"/>
</dbReference>
<evidence type="ECO:0000256" key="1">
    <source>
        <dbReference type="ARBA" id="ARBA00006817"/>
    </source>
</evidence>
<accession>A0A4R6TND4</accession>
<feature type="domain" description="Activator of Hsp90 ATPase homologue 1/2-like C-terminal" evidence="2">
    <location>
        <begin position="18"/>
        <end position="136"/>
    </location>
</feature>
<evidence type="ECO:0000313" key="4">
    <source>
        <dbReference type="Proteomes" id="UP000295468"/>
    </source>
</evidence>
<name>A0A4R6TND4_9FLAO</name>
<gene>
    <name evidence="3" type="ORF">CLV82_0872</name>
</gene>
<dbReference type="SUPFAM" id="SSF55961">
    <property type="entry name" value="Bet v1-like"/>
    <property type="match status" value="1"/>
</dbReference>
<dbReference type="RefSeq" id="WP_208107966.1">
    <property type="nucleotide sequence ID" value="NZ_SNYI01000001.1"/>
</dbReference>
<dbReference type="CDD" id="cd08901">
    <property type="entry name" value="SRPBCC_CalC_Aha1-like_8"/>
    <property type="match status" value="1"/>
</dbReference>
<dbReference type="InterPro" id="IPR023393">
    <property type="entry name" value="START-like_dom_sf"/>
</dbReference>
<comment type="similarity">
    <text evidence="1">Belongs to the AHA1 family.</text>
</comment>
<dbReference type="Gene3D" id="3.30.530.20">
    <property type="match status" value="1"/>
</dbReference>
<sequence>MSSSNIAAAEAQMLIRKPVSAVYKALTDPAITTKFWFTKSSGKLQEGKTVTWEWEMYGARAEVRVRELLQDRKISIAWGDPATIVDFEFMAVTEDSCYLKIRNYGFVESGDALLSVIKDSTGGFTLLIAGLKAYLEHGIQLNLVGDKYPEEVRKLNL</sequence>
<keyword evidence="4" id="KW-1185">Reference proteome</keyword>
<dbReference type="AlphaFoldDB" id="A0A4R6TND4"/>
<evidence type="ECO:0000259" key="2">
    <source>
        <dbReference type="Pfam" id="PF08327"/>
    </source>
</evidence>
<evidence type="ECO:0000313" key="3">
    <source>
        <dbReference type="EMBL" id="TDQ33034.1"/>
    </source>
</evidence>
<dbReference type="Pfam" id="PF08327">
    <property type="entry name" value="AHSA1"/>
    <property type="match status" value="1"/>
</dbReference>
<dbReference type="EMBL" id="SNYI01000001">
    <property type="protein sequence ID" value="TDQ33034.1"/>
    <property type="molecule type" value="Genomic_DNA"/>
</dbReference>